<evidence type="ECO:0000313" key="2">
    <source>
        <dbReference type="Proteomes" id="UP001519460"/>
    </source>
</evidence>
<organism evidence="1 2">
    <name type="scientific">Batillaria attramentaria</name>
    <dbReference type="NCBI Taxonomy" id="370345"/>
    <lineage>
        <taxon>Eukaryota</taxon>
        <taxon>Metazoa</taxon>
        <taxon>Spiralia</taxon>
        <taxon>Lophotrochozoa</taxon>
        <taxon>Mollusca</taxon>
        <taxon>Gastropoda</taxon>
        <taxon>Caenogastropoda</taxon>
        <taxon>Sorbeoconcha</taxon>
        <taxon>Cerithioidea</taxon>
        <taxon>Batillariidae</taxon>
        <taxon>Batillaria</taxon>
    </lineage>
</organism>
<keyword evidence="2" id="KW-1185">Reference proteome</keyword>
<dbReference type="EMBL" id="JACVVK020000368">
    <property type="protein sequence ID" value="KAK7476704.1"/>
    <property type="molecule type" value="Genomic_DNA"/>
</dbReference>
<dbReference type="PROSITE" id="PS51257">
    <property type="entry name" value="PROKAR_LIPOPROTEIN"/>
    <property type="match status" value="1"/>
</dbReference>
<gene>
    <name evidence="1" type="ORF">BaRGS_00032041</name>
</gene>
<dbReference type="Proteomes" id="UP001519460">
    <property type="component" value="Unassembled WGS sequence"/>
</dbReference>
<dbReference type="AlphaFoldDB" id="A0ABD0JNQ5"/>
<name>A0ABD0JNQ5_9CAEN</name>
<reference evidence="1 2" key="1">
    <citation type="journal article" date="2023" name="Sci. Data">
        <title>Genome assembly of the Korean intertidal mud-creeper Batillaria attramentaria.</title>
        <authorList>
            <person name="Patra A.K."/>
            <person name="Ho P.T."/>
            <person name="Jun S."/>
            <person name="Lee S.J."/>
            <person name="Kim Y."/>
            <person name="Won Y.J."/>
        </authorList>
    </citation>
    <scope>NUCLEOTIDE SEQUENCE [LARGE SCALE GENOMIC DNA]</scope>
    <source>
        <strain evidence="1">Wonlab-2016</strain>
    </source>
</reference>
<accession>A0ABD0JNQ5</accession>
<protein>
    <submittedName>
        <fullName evidence="1">Uncharacterized protein</fullName>
    </submittedName>
</protein>
<evidence type="ECO:0000313" key="1">
    <source>
        <dbReference type="EMBL" id="KAK7476704.1"/>
    </source>
</evidence>
<proteinExistence type="predicted"/>
<sequence>MVLTREAKSSHLCLVTRLPPTDCFICPGLAGLSCPVCLQRINAAAWCLSPQLKGVCFMIATESAIISKRAGEFPGTRTTKRSMGVLTVTISLTSDVQERYRLLANPTLQPAVFLRNIQYMHTHHDCTCMEVLDTALRYTSGVSAVHPRFLGSQSDIRSVKTILSVKHKDIRIQILPHTLRDLTDRRHNAQLVTQYGRLGE</sequence>
<comment type="caution">
    <text evidence="1">The sequence shown here is derived from an EMBL/GenBank/DDBJ whole genome shotgun (WGS) entry which is preliminary data.</text>
</comment>